<gene>
    <name evidence="2" type="primary">Aste57867_3331</name>
    <name evidence="1" type="ORF">As57867_003321</name>
    <name evidence="2" type="ORF">ASTE57867_3331</name>
</gene>
<protein>
    <submittedName>
        <fullName evidence="2">Aste57867_3331 protein</fullName>
    </submittedName>
</protein>
<reference evidence="1" key="2">
    <citation type="submission" date="2019-06" db="EMBL/GenBank/DDBJ databases">
        <title>Genomics analysis of Aphanomyces spp. identifies a new class of oomycete effector associated with host adaptation.</title>
        <authorList>
            <person name="Gaulin E."/>
        </authorList>
    </citation>
    <scope>NUCLEOTIDE SEQUENCE</scope>
    <source>
        <strain evidence="1">CBS 578.67</strain>
    </source>
</reference>
<dbReference type="AlphaFoldDB" id="A0A485KDV2"/>
<keyword evidence="3" id="KW-1185">Reference proteome</keyword>
<sequence>MKSQGLLNAMRKEHMIHHVFLNMSLHMKLTNDDRNLIYAAADALTTDIADSVLVRILNQHTKAWKYLVDIKPGHTAWCQAFIVAVGFPTFGIKTSNAAEVNNAWLGMFPRASDPVSAMYMLMTKILKKFAKRREELTQQDPKSLVSIIQPEVEANMEKSKEYKEL</sequence>
<organism evidence="2 3">
    <name type="scientific">Aphanomyces stellatus</name>
    <dbReference type="NCBI Taxonomy" id="120398"/>
    <lineage>
        <taxon>Eukaryota</taxon>
        <taxon>Sar</taxon>
        <taxon>Stramenopiles</taxon>
        <taxon>Oomycota</taxon>
        <taxon>Saprolegniomycetes</taxon>
        <taxon>Saprolegniales</taxon>
        <taxon>Verrucalvaceae</taxon>
        <taxon>Aphanomyces</taxon>
    </lineage>
</organism>
<evidence type="ECO:0000313" key="1">
    <source>
        <dbReference type="EMBL" id="KAF0715538.1"/>
    </source>
</evidence>
<proteinExistence type="predicted"/>
<evidence type="ECO:0000313" key="3">
    <source>
        <dbReference type="Proteomes" id="UP000332933"/>
    </source>
</evidence>
<dbReference type="EMBL" id="VJMH01000563">
    <property type="protein sequence ID" value="KAF0715538.1"/>
    <property type="molecule type" value="Genomic_DNA"/>
</dbReference>
<reference evidence="2 3" key="1">
    <citation type="submission" date="2019-03" db="EMBL/GenBank/DDBJ databases">
        <authorList>
            <person name="Gaulin E."/>
            <person name="Dumas B."/>
        </authorList>
    </citation>
    <scope>NUCLEOTIDE SEQUENCE [LARGE SCALE GENOMIC DNA]</scope>
    <source>
        <strain evidence="2">CBS 568.67</strain>
    </source>
</reference>
<accession>A0A485KDV2</accession>
<dbReference type="EMBL" id="CAADRA010000563">
    <property type="protein sequence ID" value="VFT80501.1"/>
    <property type="molecule type" value="Genomic_DNA"/>
</dbReference>
<dbReference type="Proteomes" id="UP000332933">
    <property type="component" value="Unassembled WGS sequence"/>
</dbReference>
<name>A0A485KDV2_9STRA</name>
<evidence type="ECO:0000313" key="2">
    <source>
        <dbReference type="EMBL" id="VFT80501.1"/>
    </source>
</evidence>